<dbReference type="PANTHER" id="PTHR10799">
    <property type="entry name" value="SNF2/RAD54 HELICASE FAMILY"/>
    <property type="match status" value="1"/>
</dbReference>
<dbReference type="InterPro" id="IPR049730">
    <property type="entry name" value="SNF2/RAD54-like_C"/>
</dbReference>
<dbReference type="Pfam" id="PF00271">
    <property type="entry name" value="Helicase_C"/>
    <property type="match status" value="1"/>
</dbReference>
<sequence>MSVDWREVAERLRSYARECGEEKLDVGQRASLVAIAARMDNGYRFTLLADEVGMGKTRIAAAVIAAVRETGGRTAVVMPGGLADQWQTELNAFDRTIPRAPVIRSYQGLIDHVRTTISGKVRVSGSESRTPKNPWLAEPVVLISHSFANMQFPFREGAGLHWRRELLPAVERAWAGGTRQIRDRGWKEGVEATHHLAACIARTMRAENIALDAARWVQRWMEAAEYRTAILPLIGYALGRFDLVVVDEAHKSRGIDSSLSRILGPVTWKDENAFCLGLTATPVEIDAGQWINTINRLARRNDGVTIDYPKAEIEAAVSSYVSVVEDLRTGVPDEGMATRFESVADRMRHTLCPYVLRRDKGDDPVYRDFMNAYGDYRRCVPILVGESGAARSAGIGRSGGTVSRDWLRRIAAAEVLSFIPESSPSEKRLRIAIGRGLALGPVVEAEADEDGPDGPLDAVISGSAAHWLNILRRDPDPSLHAHPSLRAAVNLIESIACPQDGAKPRKVLVFGTYTRSIQALVDVLNARRLLANRQSWHGQTLSPRLEAALDHEIALVPGAPSRQAILEELRRHSEIRERSVAAVLSTLRRSLDDVQLSDRFRQELSSLLDNREQDHTSRLVQALEDFREDQGETWTDKAFVAAARRLFEAVENDDREKSGQDEDISLRPGIERILQDYSTRAGSFARELTGSTAPGTRRVLQAAFNRHRSDPMVLVAQSRVGREGLNLHLECRDVVLFHLEWNPAILEQQIGRVDRKGSRWMRDAATWVETGSVGRPPTINIYPIVLAGTYDERQWTVLQGRWRLLRAQLHGEILPRQAADAPETEAVIRIRSAAPSFLPAGGNRQTRTNLS</sequence>
<dbReference type="Gene3D" id="3.40.50.300">
    <property type="entry name" value="P-loop containing nucleotide triphosphate hydrolases"/>
    <property type="match status" value="2"/>
</dbReference>
<dbReference type="CDD" id="cd18793">
    <property type="entry name" value="SF2_C_SNF"/>
    <property type="match status" value="1"/>
</dbReference>
<keyword evidence="1" id="KW-0378">Hydrolase</keyword>
<evidence type="ECO:0000256" key="1">
    <source>
        <dbReference type="ARBA" id="ARBA00022801"/>
    </source>
</evidence>
<dbReference type="InterPro" id="IPR014001">
    <property type="entry name" value="Helicase_ATP-bd"/>
</dbReference>
<reference evidence="4 5" key="1">
    <citation type="submission" date="2018-11" db="EMBL/GenBank/DDBJ databases">
        <title>Tabrizicola sp. isolated from sediment of alpine lake.</title>
        <authorList>
            <person name="Liu Z."/>
        </authorList>
    </citation>
    <scope>NUCLEOTIDE SEQUENCE [LARGE SCALE GENOMIC DNA]</scope>
    <source>
        <strain evidence="4 5">DRYC-M-16</strain>
    </source>
</reference>
<keyword evidence="4" id="KW-0347">Helicase</keyword>
<accession>A0ABY2KIP1</accession>
<protein>
    <submittedName>
        <fullName evidence="4">Helicase</fullName>
    </submittedName>
</protein>
<feature type="domain" description="Helicase C-terminal" evidence="3">
    <location>
        <begin position="672"/>
        <end position="757"/>
    </location>
</feature>
<keyword evidence="5" id="KW-1185">Reference proteome</keyword>
<comment type="caution">
    <text evidence="4">The sequence shown here is derived from an EMBL/GenBank/DDBJ whole genome shotgun (WGS) entry which is preliminary data.</text>
</comment>
<evidence type="ECO:0000313" key="5">
    <source>
        <dbReference type="Proteomes" id="UP000297741"/>
    </source>
</evidence>
<keyword evidence="4" id="KW-0067">ATP-binding</keyword>
<evidence type="ECO:0000259" key="3">
    <source>
        <dbReference type="SMART" id="SM00490"/>
    </source>
</evidence>
<dbReference type="GO" id="GO:0004386">
    <property type="term" value="F:helicase activity"/>
    <property type="evidence" value="ECO:0007669"/>
    <property type="project" value="UniProtKB-KW"/>
</dbReference>
<dbReference type="Gene3D" id="3.40.50.10810">
    <property type="entry name" value="Tandem AAA-ATPase domain"/>
    <property type="match status" value="1"/>
</dbReference>
<name>A0ABY2KIP1_9RHOB</name>
<dbReference type="EMBL" id="RPEM01000019">
    <property type="protein sequence ID" value="TGD41592.1"/>
    <property type="molecule type" value="Genomic_DNA"/>
</dbReference>
<keyword evidence="4" id="KW-0547">Nucleotide-binding</keyword>
<gene>
    <name evidence="4" type="ORF">EEB11_17995</name>
</gene>
<dbReference type="InterPro" id="IPR038718">
    <property type="entry name" value="SNF2-like_sf"/>
</dbReference>
<proteinExistence type="predicted"/>
<dbReference type="SUPFAM" id="SSF52540">
    <property type="entry name" value="P-loop containing nucleoside triphosphate hydrolases"/>
    <property type="match status" value="2"/>
</dbReference>
<evidence type="ECO:0000259" key="2">
    <source>
        <dbReference type="SMART" id="SM00487"/>
    </source>
</evidence>
<dbReference type="RefSeq" id="WP_135433763.1">
    <property type="nucleotide sequence ID" value="NZ_RPEM01000019.1"/>
</dbReference>
<organism evidence="4 5">
    <name type="scientific">Pseudotabrizicola sediminis</name>
    <dbReference type="NCBI Taxonomy" id="2486418"/>
    <lineage>
        <taxon>Bacteria</taxon>
        <taxon>Pseudomonadati</taxon>
        <taxon>Pseudomonadota</taxon>
        <taxon>Alphaproteobacteria</taxon>
        <taxon>Rhodobacterales</taxon>
        <taxon>Paracoccaceae</taxon>
        <taxon>Pseudotabrizicola</taxon>
    </lineage>
</organism>
<dbReference type="SMART" id="SM00490">
    <property type="entry name" value="HELICc"/>
    <property type="match status" value="1"/>
</dbReference>
<dbReference type="InterPro" id="IPR001650">
    <property type="entry name" value="Helicase_C-like"/>
</dbReference>
<feature type="domain" description="Helicase ATP-binding" evidence="2">
    <location>
        <begin position="20"/>
        <end position="307"/>
    </location>
</feature>
<evidence type="ECO:0000313" key="4">
    <source>
        <dbReference type="EMBL" id="TGD41592.1"/>
    </source>
</evidence>
<dbReference type="InterPro" id="IPR027417">
    <property type="entry name" value="P-loop_NTPase"/>
</dbReference>
<dbReference type="Proteomes" id="UP000297741">
    <property type="component" value="Unassembled WGS sequence"/>
</dbReference>
<dbReference type="SMART" id="SM00487">
    <property type="entry name" value="DEXDc"/>
    <property type="match status" value="1"/>
</dbReference>